<feature type="chain" id="PRO_5041999831" evidence="2">
    <location>
        <begin position="24"/>
        <end position="253"/>
    </location>
</feature>
<reference evidence="3" key="1">
    <citation type="submission" date="2018-03" db="EMBL/GenBank/DDBJ databases">
        <authorList>
            <person name="Guldener U."/>
        </authorList>
    </citation>
    <scope>NUCLEOTIDE SEQUENCE</scope>
</reference>
<comment type="caution">
    <text evidence="3">The sequence shown here is derived from an EMBL/GenBank/DDBJ whole genome shotgun (WGS) entry which is preliminary data.</text>
</comment>
<evidence type="ECO:0000256" key="2">
    <source>
        <dbReference type="SAM" id="SignalP"/>
    </source>
</evidence>
<evidence type="ECO:0000313" key="4">
    <source>
        <dbReference type="Proteomes" id="UP001187682"/>
    </source>
</evidence>
<proteinExistence type="predicted"/>
<dbReference type="EMBL" id="ONZQ02000020">
    <property type="protein sequence ID" value="SPO07373.1"/>
    <property type="molecule type" value="Genomic_DNA"/>
</dbReference>
<keyword evidence="4" id="KW-1185">Reference proteome</keyword>
<dbReference type="AlphaFoldDB" id="A0AAE8N8J4"/>
<feature type="signal peptide" evidence="2">
    <location>
        <begin position="1"/>
        <end position="23"/>
    </location>
</feature>
<protein>
    <submittedName>
        <fullName evidence="3">Uncharacterized protein</fullName>
    </submittedName>
</protein>
<organism evidence="3 4">
    <name type="scientific">Cephalotrichum gorgonifer</name>
    <dbReference type="NCBI Taxonomy" id="2041049"/>
    <lineage>
        <taxon>Eukaryota</taxon>
        <taxon>Fungi</taxon>
        <taxon>Dikarya</taxon>
        <taxon>Ascomycota</taxon>
        <taxon>Pezizomycotina</taxon>
        <taxon>Sordariomycetes</taxon>
        <taxon>Hypocreomycetidae</taxon>
        <taxon>Microascales</taxon>
        <taxon>Microascaceae</taxon>
        <taxon>Cephalotrichum</taxon>
    </lineage>
</organism>
<sequence length="253" mass="27622">MARHLNNALALAALLATAAPALAQDQQQRLDDPEQAAYRPDLPRPAEISIYNAPKFPCAPQSGQPKTKLYVDINTCVSANFTLDNNVHLSYMGLCAGWSSHPYVAFYPTADCTGEYSHPRGWSGSGPGHCLSKAIWRDITPPEGQWSMSLRCDDAEALKTIKITLPEPPKKAEPKPKPRPSAASVSDSACYAPGMRGPPRFLFQRPEADVCVNVEANHELKIYRNALCPDGSEALQALEFGRREFSQMAGILS</sequence>
<feature type="region of interest" description="Disordered" evidence="1">
    <location>
        <begin position="166"/>
        <end position="188"/>
    </location>
</feature>
<accession>A0AAE8N8J4</accession>
<keyword evidence="2" id="KW-0732">Signal</keyword>
<evidence type="ECO:0000256" key="1">
    <source>
        <dbReference type="SAM" id="MobiDB-lite"/>
    </source>
</evidence>
<gene>
    <name evidence="3" type="ORF">DNG_10067</name>
</gene>
<dbReference type="Proteomes" id="UP001187682">
    <property type="component" value="Unassembled WGS sequence"/>
</dbReference>
<evidence type="ECO:0000313" key="3">
    <source>
        <dbReference type="EMBL" id="SPO07373.1"/>
    </source>
</evidence>
<name>A0AAE8N8J4_9PEZI</name>